<dbReference type="Gene3D" id="3.30.2340.10">
    <property type="entry name" value="TruD, insertion domain"/>
    <property type="match status" value="1"/>
</dbReference>
<keyword evidence="7" id="KW-1185">Reference proteome</keyword>
<name>A0ABP3WT14_9ALTE</name>
<dbReference type="CDD" id="cd01291">
    <property type="entry name" value="PseudoU_synth"/>
    <property type="match status" value="1"/>
</dbReference>
<organism evidence="6 7">
    <name type="scientific">Aliiglaciecola litoralis</name>
    <dbReference type="NCBI Taxonomy" id="582857"/>
    <lineage>
        <taxon>Bacteria</taxon>
        <taxon>Pseudomonadati</taxon>
        <taxon>Pseudomonadota</taxon>
        <taxon>Gammaproteobacteria</taxon>
        <taxon>Alteromonadales</taxon>
        <taxon>Alteromonadaceae</taxon>
        <taxon>Aliiglaciecola</taxon>
    </lineage>
</organism>
<dbReference type="NCBIfam" id="TIGR00094">
    <property type="entry name" value="tRNA_TruD_broad"/>
    <property type="match status" value="1"/>
</dbReference>
<dbReference type="Gene3D" id="3.30.2350.20">
    <property type="entry name" value="TruD, catalytic domain"/>
    <property type="match status" value="1"/>
</dbReference>
<evidence type="ECO:0000259" key="5">
    <source>
        <dbReference type="PROSITE" id="PS50984"/>
    </source>
</evidence>
<feature type="active site" description="Nucleophile" evidence="4">
    <location>
        <position position="82"/>
    </location>
</feature>
<evidence type="ECO:0000256" key="1">
    <source>
        <dbReference type="ARBA" id="ARBA00007953"/>
    </source>
</evidence>
<accession>A0ABP3WT14</accession>
<evidence type="ECO:0000256" key="4">
    <source>
        <dbReference type="HAMAP-Rule" id="MF_01082"/>
    </source>
</evidence>
<feature type="domain" description="TRUD" evidence="5">
    <location>
        <begin position="157"/>
        <end position="308"/>
    </location>
</feature>
<dbReference type="EC" id="5.4.99.27" evidence="4"/>
<dbReference type="PANTHER" id="PTHR47811">
    <property type="entry name" value="TRNA PSEUDOURIDINE SYNTHASE D"/>
    <property type="match status" value="1"/>
</dbReference>
<sequence length="348" mass="39500">MIELATNKWQYLFAKPTATGVLKAQPEDFIVREELGYEPSGEGEHIYLWVQKVGLNTAFVAEKIAQFCQLPLRAVTYAGRKDKHALTQQWFGVHVPGKQQFDWHELQLEGLQILDVKRHNKKLRVGNLKGNRFEITLRDIDSTEELEQRLMQVASQGVPNYFGPQRFGETRYHANGGNLALAQKMLANEPIKNRNKRSMAISALRSWLFNEFVSERIAQNRWQQVCTGDVMILTGSNSFFIADDDHVAIEDRLHKNDISLSAPMWGKGNLDSQGAAQEFEQQCALSRAAVCDLLSSLGLKQERRAIRIVPENLHWQIQSNRLEVAFSLPSGCFATSVIREVINAHTVE</sequence>
<dbReference type="PANTHER" id="PTHR47811:SF1">
    <property type="entry name" value="TRNA PSEUDOURIDINE SYNTHASE D"/>
    <property type="match status" value="1"/>
</dbReference>
<dbReference type="RefSeq" id="WP_343857048.1">
    <property type="nucleotide sequence ID" value="NZ_BAAAFD010000002.1"/>
</dbReference>
<keyword evidence="2 4" id="KW-0819">tRNA processing</keyword>
<evidence type="ECO:0000313" key="6">
    <source>
        <dbReference type="EMBL" id="GAA0854295.1"/>
    </source>
</evidence>
<dbReference type="InterPro" id="IPR001656">
    <property type="entry name" value="PsdUridine_synth_TruD"/>
</dbReference>
<dbReference type="CDD" id="cd02575">
    <property type="entry name" value="PseudoU_synth_EcTruD"/>
    <property type="match status" value="1"/>
</dbReference>
<dbReference type="InterPro" id="IPR020119">
    <property type="entry name" value="PsdUridine_synth_TruD_CS"/>
</dbReference>
<dbReference type="InterPro" id="IPR020103">
    <property type="entry name" value="PsdUridine_synth_cat_dom_sf"/>
</dbReference>
<dbReference type="PROSITE" id="PS01268">
    <property type="entry name" value="UPF0024"/>
    <property type="match status" value="1"/>
</dbReference>
<gene>
    <name evidence="4 6" type="primary">truD</name>
    <name evidence="6" type="ORF">GCM10009114_09490</name>
</gene>
<dbReference type="Pfam" id="PF01142">
    <property type="entry name" value="TruD"/>
    <property type="match status" value="2"/>
</dbReference>
<evidence type="ECO:0000256" key="3">
    <source>
        <dbReference type="ARBA" id="ARBA00023235"/>
    </source>
</evidence>
<proteinExistence type="inferred from homology"/>
<dbReference type="PROSITE" id="PS50984">
    <property type="entry name" value="TRUD"/>
    <property type="match status" value="1"/>
</dbReference>
<dbReference type="SUPFAM" id="SSF55120">
    <property type="entry name" value="Pseudouridine synthase"/>
    <property type="match status" value="1"/>
</dbReference>
<comment type="similarity">
    <text evidence="1 4">Belongs to the pseudouridine synthase TruD family.</text>
</comment>
<dbReference type="Proteomes" id="UP001500359">
    <property type="component" value="Unassembled WGS sequence"/>
</dbReference>
<dbReference type="InterPro" id="IPR042214">
    <property type="entry name" value="TruD_catalytic"/>
</dbReference>
<dbReference type="InterPro" id="IPR011760">
    <property type="entry name" value="PsdUridine_synth_TruD_insert"/>
</dbReference>
<comment type="catalytic activity">
    <reaction evidence="4">
        <text>uridine(13) in tRNA = pseudouridine(13) in tRNA</text>
        <dbReference type="Rhea" id="RHEA:42540"/>
        <dbReference type="Rhea" id="RHEA-COMP:10105"/>
        <dbReference type="Rhea" id="RHEA-COMP:10106"/>
        <dbReference type="ChEBI" id="CHEBI:65314"/>
        <dbReference type="ChEBI" id="CHEBI:65315"/>
        <dbReference type="EC" id="5.4.99.27"/>
    </reaction>
</comment>
<protein>
    <recommendedName>
        <fullName evidence="4">tRNA pseudouridine synthase D</fullName>
        <ecNumber evidence="4">5.4.99.27</ecNumber>
    </recommendedName>
    <alternativeName>
        <fullName evidence="4">tRNA pseudouridine(13) synthase</fullName>
    </alternativeName>
    <alternativeName>
        <fullName evidence="4">tRNA pseudouridylate synthase D</fullName>
    </alternativeName>
    <alternativeName>
        <fullName evidence="4">tRNA-uridine isomerase D</fullName>
    </alternativeName>
</protein>
<evidence type="ECO:0000313" key="7">
    <source>
        <dbReference type="Proteomes" id="UP001500359"/>
    </source>
</evidence>
<dbReference type="InterPro" id="IPR043165">
    <property type="entry name" value="TruD_insert_sf"/>
</dbReference>
<keyword evidence="3 4" id="KW-0413">Isomerase</keyword>
<comment type="function">
    <text evidence="4">Responsible for synthesis of pseudouridine from uracil-13 in transfer RNAs.</text>
</comment>
<reference evidence="7" key="1">
    <citation type="journal article" date="2019" name="Int. J. Syst. Evol. Microbiol.">
        <title>The Global Catalogue of Microorganisms (GCM) 10K type strain sequencing project: providing services to taxonomists for standard genome sequencing and annotation.</title>
        <authorList>
            <consortium name="The Broad Institute Genomics Platform"/>
            <consortium name="The Broad Institute Genome Sequencing Center for Infectious Disease"/>
            <person name="Wu L."/>
            <person name="Ma J."/>
        </authorList>
    </citation>
    <scope>NUCLEOTIDE SEQUENCE [LARGE SCALE GENOMIC DNA]</scope>
    <source>
        <strain evidence="7">JCM 15896</strain>
    </source>
</reference>
<evidence type="ECO:0000256" key="2">
    <source>
        <dbReference type="ARBA" id="ARBA00022694"/>
    </source>
</evidence>
<comment type="caution">
    <text evidence="6">The sequence shown here is derived from an EMBL/GenBank/DDBJ whole genome shotgun (WGS) entry which is preliminary data.</text>
</comment>
<dbReference type="EMBL" id="BAAAFD010000002">
    <property type="protein sequence ID" value="GAA0854295.1"/>
    <property type="molecule type" value="Genomic_DNA"/>
</dbReference>
<dbReference type="InterPro" id="IPR050170">
    <property type="entry name" value="TruD_pseudoU_synthase"/>
</dbReference>
<dbReference type="HAMAP" id="MF_01082">
    <property type="entry name" value="TruD"/>
    <property type="match status" value="1"/>
</dbReference>